<dbReference type="Pfam" id="PF08883">
    <property type="entry name" value="DOPA_dioxygen"/>
    <property type="match status" value="1"/>
</dbReference>
<dbReference type="PANTHER" id="PTHR36423:SF2">
    <property type="entry name" value="AFR070WP"/>
    <property type="match status" value="1"/>
</dbReference>
<keyword evidence="1" id="KW-0223">Dioxygenase</keyword>
<dbReference type="OrthoDB" id="572228at2"/>
<dbReference type="SUPFAM" id="SSF143410">
    <property type="entry name" value="DOPA-like"/>
    <property type="match status" value="1"/>
</dbReference>
<gene>
    <name evidence="1" type="ORF">FNB15_03875</name>
</gene>
<dbReference type="InterPro" id="IPR014980">
    <property type="entry name" value="DOPA_dioxygen"/>
</dbReference>
<sequence length="139" mass="15827">MVEARKLAEIASYHAHIYFDGPAQRVIAEWIRERVAERFSVQLGRWHDRLVGPHHMPMYQIAFDVAVFPQLVPWLMINRQGLSVLVHPNTDSPYDDHLVHALWLGEALALNPDVLPRKLKAGEELIDPVVPNTAPVMQA</sequence>
<dbReference type="KEGG" id="fer:FNB15_03875"/>
<dbReference type="Proteomes" id="UP000317496">
    <property type="component" value="Chromosome"/>
</dbReference>
<dbReference type="GO" id="GO:0051213">
    <property type="term" value="F:dioxygenase activity"/>
    <property type="evidence" value="ECO:0007669"/>
    <property type="project" value="UniProtKB-KW"/>
</dbReference>
<accession>A0A516GY87</accession>
<dbReference type="AlphaFoldDB" id="A0A516GY87"/>
<reference evidence="1 2" key="1">
    <citation type="submission" date="2019-07" db="EMBL/GenBank/DDBJ databases">
        <title>Genome sequencing for Ferrovibrio sp. K5.</title>
        <authorList>
            <person name="Park S.-J."/>
        </authorList>
    </citation>
    <scope>NUCLEOTIDE SEQUENCE [LARGE SCALE GENOMIC DNA]</scope>
    <source>
        <strain evidence="1 2">K5</strain>
    </source>
</reference>
<protein>
    <submittedName>
        <fullName evidence="1">Aromatic ring-cleaving dioxygenase</fullName>
    </submittedName>
</protein>
<keyword evidence="2" id="KW-1185">Reference proteome</keyword>
<proteinExistence type="predicted"/>
<evidence type="ECO:0000313" key="1">
    <source>
        <dbReference type="EMBL" id="QDO96462.1"/>
    </source>
</evidence>
<dbReference type="PANTHER" id="PTHR36423">
    <property type="entry name" value="AFR070WP"/>
    <property type="match status" value="1"/>
</dbReference>
<dbReference type="EMBL" id="CP041636">
    <property type="protein sequence ID" value="QDO96462.1"/>
    <property type="molecule type" value="Genomic_DNA"/>
</dbReference>
<evidence type="ECO:0000313" key="2">
    <source>
        <dbReference type="Proteomes" id="UP000317496"/>
    </source>
</evidence>
<organism evidence="1 2">
    <name type="scientific">Ferrovibrio terrae</name>
    <dbReference type="NCBI Taxonomy" id="2594003"/>
    <lineage>
        <taxon>Bacteria</taxon>
        <taxon>Pseudomonadati</taxon>
        <taxon>Pseudomonadota</taxon>
        <taxon>Alphaproteobacteria</taxon>
        <taxon>Rhodospirillales</taxon>
        <taxon>Rhodospirillaceae</taxon>
        <taxon>Ferrovibrio</taxon>
    </lineage>
</organism>
<dbReference type="PIRSF" id="PIRSF028139">
    <property type="entry name" value="DOPA-diox_rel_Mll2280"/>
    <property type="match status" value="1"/>
</dbReference>
<dbReference type="InterPro" id="IPR023389">
    <property type="entry name" value="DOPA-like_sf"/>
</dbReference>
<dbReference type="Gene3D" id="3.30.70.1240">
    <property type="entry name" value="DOPA-like domains"/>
    <property type="match status" value="1"/>
</dbReference>
<keyword evidence="1" id="KW-0560">Oxidoreductase</keyword>
<name>A0A516GY87_9PROT</name>